<accession>Q4TEE1</accession>
<reference evidence="2" key="1">
    <citation type="journal article" date="2004" name="Nature">
        <title>Genome duplication in the teleost fish Tetraodon nigroviridis reveals the early vertebrate proto-karyotype.</title>
        <authorList>
            <person name="Jaillon O."/>
            <person name="Aury J.-M."/>
            <person name="Brunet F."/>
            <person name="Petit J.-L."/>
            <person name="Stange-Thomann N."/>
            <person name="Mauceli E."/>
            <person name="Bouneau L."/>
            <person name="Fischer C."/>
            <person name="Ozouf-Costaz C."/>
            <person name="Bernot A."/>
            <person name="Nicaud S."/>
            <person name="Jaffe D."/>
            <person name="Fisher S."/>
            <person name="Lutfalla G."/>
            <person name="Dossat C."/>
            <person name="Segurens B."/>
            <person name="Dasilva C."/>
            <person name="Salanoubat M."/>
            <person name="Levy M."/>
            <person name="Boudet N."/>
            <person name="Castellano S."/>
            <person name="Anthouard V."/>
            <person name="Jubin C."/>
            <person name="Castelli V."/>
            <person name="Katinka M."/>
            <person name="Vacherie B."/>
            <person name="Biemont C."/>
            <person name="Skalli Z."/>
            <person name="Cattolico L."/>
            <person name="Poulain J."/>
            <person name="De Berardinis V."/>
            <person name="Cruaud C."/>
            <person name="Duprat S."/>
            <person name="Brottier P."/>
            <person name="Coutanceau J.-P."/>
            <person name="Gouzy J."/>
            <person name="Parra G."/>
            <person name="Lardier G."/>
            <person name="Chapple C."/>
            <person name="McKernan K.J."/>
            <person name="McEwan P."/>
            <person name="Bosak S."/>
            <person name="Kellis M."/>
            <person name="Volff J.-N."/>
            <person name="Guigo R."/>
            <person name="Zody M.C."/>
            <person name="Mesirov J."/>
            <person name="Lindblad-Toh K."/>
            <person name="Birren B."/>
            <person name="Nusbaum C."/>
            <person name="Kahn D."/>
            <person name="Robinson-Rechavi M."/>
            <person name="Laudet V."/>
            <person name="Schachter V."/>
            <person name="Quetier F."/>
            <person name="Saurin W."/>
            <person name="Scarpelli C."/>
            <person name="Wincker P."/>
            <person name="Lander E.S."/>
            <person name="Weissenbach J."/>
            <person name="Roest Crollius H."/>
        </authorList>
    </citation>
    <scope>NUCLEOTIDE SEQUENCE [LARGE SCALE GENOMIC DNA]</scope>
</reference>
<dbReference type="Pfam" id="PF02809">
    <property type="entry name" value="UIM"/>
    <property type="match status" value="1"/>
</dbReference>
<organism evidence="2">
    <name type="scientific">Tetraodon nigroviridis</name>
    <name type="common">Spotted green pufferfish</name>
    <name type="synonym">Chelonodon nigroviridis</name>
    <dbReference type="NCBI Taxonomy" id="99883"/>
    <lineage>
        <taxon>Eukaryota</taxon>
        <taxon>Metazoa</taxon>
        <taxon>Chordata</taxon>
        <taxon>Craniata</taxon>
        <taxon>Vertebrata</taxon>
        <taxon>Euteleostomi</taxon>
        <taxon>Actinopterygii</taxon>
        <taxon>Neopterygii</taxon>
        <taxon>Teleostei</taxon>
        <taxon>Neoteleostei</taxon>
        <taxon>Acanthomorphata</taxon>
        <taxon>Eupercaria</taxon>
        <taxon>Tetraodontiformes</taxon>
        <taxon>Tetradontoidea</taxon>
        <taxon>Tetraodontidae</taxon>
        <taxon>Tetraodon</taxon>
    </lineage>
</organism>
<dbReference type="InterPro" id="IPR003903">
    <property type="entry name" value="UIM_dom"/>
</dbReference>
<feature type="non-terminal residue" evidence="2">
    <location>
        <position position="190"/>
    </location>
</feature>
<feature type="compositionally biased region" description="Basic and acidic residues" evidence="1">
    <location>
        <begin position="155"/>
        <end position="164"/>
    </location>
</feature>
<dbReference type="EMBL" id="CAAE01005469">
    <property type="protein sequence ID" value="CAF88741.1"/>
    <property type="molecule type" value="Genomic_DNA"/>
</dbReference>
<proteinExistence type="predicted"/>
<sequence length="190" mass="20966">RSRNRNAGPDVFVVPPQTEDQALQRALEMSLADSRPAHLRPALRSRRIWRSLRLSLPAKKSTDGSSRGNRYPESLSDTSMLTGRHRGTLLPRQPTPFEISLPAAVSDRGMGRSFNGDLVVSRPRTGQRVPTGQLQPFLTSPTSGCTSGRPTSGIKEGEMKERAPHSPTQAHASWVCCFYGIPLCIFYIQI</sequence>
<dbReference type="PROSITE" id="PS50330">
    <property type="entry name" value="UIM"/>
    <property type="match status" value="1"/>
</dbReference>
<gene>
    <name evidence="2" type="ORF">GSTENG00002301001</name>
</gene>
<protein>
    <submittedName>
        <fullName evidence="2">(spotted green pufferfish) hypothetical protein</fullName>
    </submittedName>
</protein>
<feature type="compositionally biased region" description="Polar residues" evidence="1">
    <location>
        <begin position="128"/>
        <end position="150"/>
    </location>
</feature>
<dbReference type="KEGG" id="tng:GSTEN00002301G001"/>
<evidence type="ECO:0000313" key="2">
    <source>
        <dbReference type="EMBL" id="CAF88741.1"/>
    </source>
</evidence>
<feature type="region of interest" description="Disordered" evidence="1">
    <location>
        <begin position="58"/>
        <end position="81"/>
    </location>
</feature>
<evidence type="ECO:0000256" key="1">
    <source>
        <dbReference type="SAM" id="MobiDB-lite"/>
    </source>
</evidence>
<dbReference type="AlphaFoldDB" id="Q4TEE1"/>
<feature type="region of interest" description="Disordered" evidence="1">
    <location>
        <begin position="118"/>
        <end position="165"/>
    </location>
</feature>
<comment type="caution">
    <text evidence="2">The sequence shown here is derived from an EMBL/GenBank/DDBJ whole genome shotgun (WGS) entry which is preliminary data.</text>
</comment>
<name>Q4TEE1_TETNG</name>
<reference evidence="2" key="2">
    <citation type="submission" date="2004-02" db="EMBL/GenBank/DDBJ databases">
        <authorList>
            <consortium name="Genoscope"/>
            <consortium name="Whitehead Institute Centre for Genome Research"/>
        </authorList>
    </citation>
    <scope>NUCLEOTIDE SEQUENCE</scope>
</reference>